<dbReference type="InterPro" id="IPR001878">
    <property type="entry name" value="Znf_CCHC"/>
</dbReference>
<reference evidence="4" key="1">
    <citation type="submission" date="2021-12" db="EMBL/GenBank/DDBJ databases">
        <authorList>
            <person name="Martin H S."/>
        </authorList>
    </citation>
    <scope>NUCLEOTIDE SEQUENCE</scope>
</reference>
<keyword evidence="5" id="KW-1185">Reference proteome</keyword>
<keyword evidence="1" id="KW-0479">Metal-binding</keyword>
<protein>
    <recommendedName>
        <fullName evidence="3">CCHC-type domain-containing protein</fullName>
    </recommendedName>
</protein>
<dbReference type="AlphaFoldDB" id="A0A8J9V0C4"/>
<evidence type="ECO:0000259" key="3">
    <source>
        <dbReference type="PROSITE" id="PS50158"/>
    </source>
</evidence>
<dbReference type="EMBL" id="OV170227">
    <property type="protein sequence ID" value="CAH0728014.1"/>
    <property type="molecule type" value="Genomic_DNA"/>
</dbReference>
<evidence type="ECO:0000313" key="4">
    <source>
        <dbReference type="EMBL" id="CAH0728014.1"/>
    </source>
</evidence>
<sequence>MAVSMEAAEKDAAIVQGHGRSSDTVISADCQVITRATGKHSTTRGETANTAHGMYRKYNARARAVQDGDGRPAARATAASAAGERAQRQRECRACGGAHSEVACKFTRYVCRVCNRQGHLKRMCPALATSEQHCVVANEIEEKRERWNDDEDEFQIL</sequence>
<dbReference type="OrthoDB" id="6931844at2759"/>
<feature type="non-terminal residue" evidence="4">
    <location>
        <position position="157"/>
    </location>
</feature>
<organism evidence="4 5">
    <name type="scientific">Brenthis ino</name>
    <name type="common">lesser marbled fritillary</name>
    <dbReference type="NCBI Taxonomy" id="405034"/>
    <lineage>
        <taxon>Eukaryota</taxon>
        <taxon>Metazoa</taxon>
        <taxon>Ecdysozoa</taxon>
        <taxon>Arthropoda</taxon>
        <taxon>Hexapoda</taxon>
        <taxon>Insecta</taxon>
        <taxon>Pterygota</taxon>
        <taxon>Neoptera</taxon>
        <taxon>Endopterygota</taxon>
        <taxon>Lepidoptera</taxon>
        <taxon>Glossata</taxon>
        <taxon>Ditrysia</taxon>
        <taxon>Papilionoidea</taxon>
        <taxon>Nymphalidae</taxon>
        <taxon>Heliconiinae</taxon>
        <taxon>Argynnini</taxon>
        <taxon>Brenthis</taxon>
    </lineage>
</organism>
<dbReference type="PROSITE" id="PS50158">
    <property type="entry name" value="ZF_CCHC"/>
    <property type="match status" value="1"/>
</dbReference>
<feature type="region of interest" description="Disordered" evidence="2">
    <location>
        <begin position="64"/>
        <end position="83"/>
    </location>
</feature>
<keyword evidence="1" id="KW-0863">Zinc-finger</keyword>
<evidence type="ECO:0000256" key="2">
    <source>
        <dbReference type="SAM" id="MobiDB-lite"/>
    </source>
</evidence>
<dbReference type="GO" id="GO:0008270">
    <property type="term" value="F:zinc ion binding"/>
    <property type="evidence" value="ECO:0007669"/>
    <property type="project" value="UniProtKB-KW"/>
</dbReference>
<accession>A0A8J9V0C4</accession>
<proteinExistence type="predicted"/>
<keyword evidence="1" id="KW-0862">Zinc</keyword>
<feature type="domain" description="CCHC-type" evidence="3">
    <location>
        <begin position="111"/>
        <end position="125"/>
    </location>
</feature>
<name>A0A8J9V0C4_9NEOP</name>
<evidence type="ECO:0000313" key="5">
    <source>
        <dbReference type="Proteomes" id="UP000838878"/>
    </source>
</evidence>
<gene>
    <name evidence="4" type="ORF">BINO364_LOCUS13279</name>
</gene>
<evidence type="ECO:0000256" key="1">
    <source>
        <dbReference type="PROSITE-ProRule" id="PRU00047"/>
    </source>
</evidence>
<dbReference type="Proteomes" id="UP000838878">
    <property type="component" value="Chromosome 7"/>
</dbReference>
<feature type="compositionally biased region" description="Low complexity" evidence="2">
    <location>
        <begin position="73"/>
        <end position="83"/>
    </location>
</feature>
<dbReference type="GO" id="GO:0003676">
    <property type="term" value="F:nucleic acid binding"/>
    <property type="evidence" value="ECO:0007669"/>
    <property type="project" value="InterPro"/>
</dbReference>